<feature type="compositionally biased region" description="Low complexity" evidence="1">
    <location>
        <begin position="857"/>
        <end position="873"/>
    </location>
</feature>
<protein>
    <submittedName>
        <fullName evidence="2">Uncharacterized protein</fullName>
    </submittedName>
</protein>
<evidence type="ECO:0000313" key="2">
    <source>
        <dbReference type="EMBL" id="CCH62962.1"/>
    </source>
</evidence>
<dbReference type="InterPro" id="IPR013887">
    <property type="entry name" value="UPF0592"/>
</dbReference>
<dbReference type="EMBL" id="HE806324">
    <property type="protein sequence ID" value="CCH62962.1"/>
    <property type="molecule type" value="Genomic_DNA"/>
</dbReference>
<feature type="region of interest" description="Disordered" evidence="1">
    <location>
        <begin position="1"/>
        <end position="20"/>
    </location>
</feature>
<gene>
    <name evidence="2" type="primary">TBLA0I03070</name>
    <name evidence="2" type="ORF">TBLA_0I03070</name>
</gene>
<dbReference type="Proteomes" id="UP000002866">
    <property type="component" value="Chromosome 9"/>
</dbReference>
<organism evidence="2 3">
    <name type="scientific">Henningerozyma blattae (strain ATCC 34711 / CBS 6284 / DSM 70876 / NBRC 10599 / NRRL Y-10934 / UCD 77-7)</name>
    <name type="common">Yeast</name>
    <name type="synonym">Tetrapisispora blattae</name>
    <dbReference type="NCBI Taxonomy" id="1071380"/>
    <lineage>
        <taxon>Eukaryota</taxon>
        <taxon>Fungi</taxon>
        <taxon>Dikarya</taxon>
        <taxon>Ascomycota</taxon>
        <taxon>Saccharomycotina</taxon>
        <taxon>Saccharomycetes</taxon>
        <taxon>Saccharomycetales</taxon>
        <taxon>Saccharomycetaceae</taxon>
        <taxon>Henningerozyma</taxon>
    </lineage>
</organism>
<dbReference type="FunCoup" id="I2H9B0">
    <property type="interactions" value="123"/>
</dbReference>
<evidence type="ECO:0000256" key="1">
    <source>
        <dbReference type="SAM" id="MobiDB-lite"/>
    </source>
</evidence>
<name>I2H9B0_HENB6</name>
<feature type="region of interest" description="Disordered" evidence="1">
    <location>
        <begin position="291"/>
        <end position="310"/>
    </location>
</feature>
<dbReference type="RefSeq" id="XP_004182481.1">
    <property type="nucleotide sequence ID" value="XM_004182433.1"/>
</dbReference>
<keyword evidence="3" id="KW-1185">Reference proteome</keyword>
<sequence length="1254" mass="143475">MLPNISDQVSDDKLSSNHTQSRDFDNVNLAKDPIMDEQEIKLLDALNTFISIINDDDYTNYNEKSINSINKRQNFIANFIRIHLLSYLRFVQYNLNINYSRDLIYRDISLQWWITLLNYLNSRPPSFNLNNANHLIHYSGTPYFSIDLLSVILESISRLLTILLPTSIHSNHILAIYSNHIFLTINSLTNKLILTSKLLKNLSDFDSKNDSTLKNDLKSNKLKSKGIQTPKEALVIKYLNEFQTVLRSFIGKLNAFAFVYLPDIYNYDVLLLNGLFSKLQLNISYSTSPISTSTTDDNTNTNNNNNNNNNNNDIYLFGNWKKTVFTITSNKKNSIQKDNFENIKDFKPTLATLNSKQSSMIPSDIATFRILISYLKNDSIFLSFYWHYWYIVIKNLQDFSKIEILNKDSLKFITGSEIFLTFVTRNFLKSDFNKFQNFIKVGEGIDQVSILTSKSNTIPNNLNNGKKQSSMSSTNNSSNIVSNSQLNEFIFNNFKSIKLWECLRNLNDSFLIDVHNSTVTDSKITAHQNHNFKDLLILHDNYLLDHISNNYTALNSTIANLTYNKLFQFIIFQFQQNCKKPLRISNTELYSSSTELLASSTDSIDPTNSPLDFLDWNQWAKGLLSLIKTSNCDNQTIALLFLINNWDVIPKDYTIKIADELISNYWFDLSKDSHLEIVHILFIKLIVFRVVPQLNKALNDDDDDGDDNTNNKISGDNNTNICLQKQMLETIKTNINGIHSTIKIMVQELGYIPVIPIDENEDSLLFFKNRKLSIVTNNQALETDLIIRAERLNDLNILAPKVLNFPTVSSIANVRPSYLLKHGKYPYDVLDEMIFKMLLTSSQQAAFKSIIQKGYSTSQRSNNKSSNNSNESNQKVDSKPYNDTDSLSIRIGGWFSKLSTSVESPEKQTTSSRGNKASIDNPYPVYQSSIKNCIIEETMAEKISIDKLDTITISSVDNKPVPEISATTSTFLDSLYSFSSKSNNQTLKNSAADSNKRKVISPPELKYSSNIKNGKLLPVLFTTKILPMNSPIDKIEKANDHWGIITAKNYKKDLPTIPSDKSNGSVNNSENTLEKSILDSISSLEMTPEFSSNTKENETIIANDHYSMDKEPTLPKSNDFDKIVQARYSIIKPNMRIFSIKSSPDIPYSEIENKNINNELSINIQNNPSDNTINEMMGNSTISNEDKKKYLKIFNRNQHMLLETKCRKFIKALDIYNKTVDEYSRYLTFKDHENFFVDFEVRPSPGYDSLHIKL</sequence>
<feature type="compositionally biased region" description="Polar residues" evidence="1">
    <location>
        <begin position="902"/>
        <end position="915"/>
    </location>
</feature>
<dbReference type="HOGENOM" id="CLU_006978_0_0_1"/>
<evidence type="ECO:0000313" key="3">
    <source>
        <dbReference type="Proteomes" id="UP000002866"/>
    </source>
</evidence>
<feature type="region of interest" description="Disordered" evidence="1">
    <location>
        <begin position="857"/>
        <end position="883"/>
    </location>
</feature>
<dbReference type="OrthoDB" id="296767at2759"/>
<feature type="region of interest" description="Disordered" evidence="1">
    <location>
        <begin position="902"/>
        <end position="921"/>
    </location>
</feature>
<dbReference type="KEGG" id="tbl:TBLA_0I03070"/>
<dbReference type="InParanoid" id="I2H9B0"/>
<dbReference type="AlphaFoldDB" id="I2H9B0"/>
<dbReference type="eggNOG" id="ENOG502QQ52">
    <property type="taxonomic scope" value="Eukaryota"/>
</dbReference>
<feature type="compositionally biased region" description="Basic and acidic residues" evidence="1">
    <location>
        <begin position="10"/>
        <end position="20"/>
    </location>
</feature>
<dbReference type="GeneID" id="14498139"/>
<proteinExistence type="predicted"/>
<accession>I2H9B0</accession>
<dbReference type="OMA" id="WHYWYII"/>
<reference evidence="2 3" key="1">
    <citation type="journal article" date="2011" name="Proc. Natl. Acad. Sci. U.S.A.">
        <title>Evolutionary erosion of yeast sex chromosomes by mating-type switching accidents.</title>
        <authorList>
            <person name="Gordon J.L."/>
            <person name="Armisen D."/>
            <person name="Proux-Wera E."/>
            <person name="Oheigeartaigh S.S."/>
            <person name="Byrne K.P."/>
            <person name="Wolfe K.H."/>
        </authorList>
    </citation>
    <scope>NUCLEOTIDE SEQUENCE [LARGE SCALE GENOMIC DNA]</scope>
    <source>
        <strain evidence="3">ATCC 34711 / CBS 6284 / DSM 70876 / NBRC 10599 / NRRL Y-10934 / UCD 77-7</strain>
    </source>
</reference>
<feature type="compositionally biased region" description="Low complexity" evidence="1">
    <location>
        <begin position="294"/>
        <end position="310"/>
    </location>
</feature>
<dbReference type="Pfam" id="PF08578">
    <property type="entry name" value="DUF1765"/>
    <property type="match status" value="1"/>
</dbReference>